<dbReference type="InterPro" id="IPR016024">
    <property type="entry name" value="ARM-type_fold"/>
</dbReference>
<organism evidence="1 2">
    <name type="scientific">Nocardia macrotermitis</name>
    <dbReference type="NCBI Taxonomy" id="2585198"/>
    <lineage>
        <taxon>Bacteria</taxon>
        <taxon>Bacillati</taxon>
        <taxon>Actinomycetota</taxon>
        <taxon>Actinomycetes</taxon>
        <taxon>Mycobacteriales</taxon>
        <taxon>Nocardiaceae</taxon>
        <taxon>Nocardia</taxon>
    </lineage>
</organism>
<comment type="caution">
    <text evidence="1">The sequence shown here is derived from an EMBL/GenBank/DDBJ whole genome shotgun (WGS) entry which is preliminary data.</text>
</comment>
<evidence type="ECO:0008006" key="3">
    <source>
        <dbReference type="Google" id="ProtNLM"/>
    </source>
</evidence>
<dbReference type="Pfam" id="PF13646">
    <property type="entry name" value="HEAT_2"/>
    <property type="match status" value="1"/>
</dbReference>
<accession>A0A7K0DC65</accession>
<evidence type="ECO:0000313" key="1">
    <source>
        <dbReference type="EMBL" id="MQY22892.1"/>
    </source>
</evidence>
<dbReference type="Proteomes" id="UP000438448">
    <property type="component" value="Unassembled WGS sequence"/>
</dbReference>
<sequence length="487" mass="53653">MSTEVHRAIGELGADDVRIVRAAEAELVRAGRAALDPLLQVLRAPASEQVERSGIAVLKELGPYAFRPLLERIAATRAASIIDPEAVATARRACRVLGFPETEHMLVLMEKLCSPDEDVRSLAVRYADIEYAPALVVMLSDPDPSVRQQAIRRLGGFGSDMVPLLRRVRRSRTVHRRGALAALAEIGWDTIEPDDLTAVHRLIRSKLAVEVPHPFAESPRIRGWYALPTDDQAAVLDAFALSDPVPVTLRMGCAAIESIYSQQSGCDRMFVTPALDGWTLIFGNRVPHGARAGHRRFHSLEPDVSSIDSEYMRMIPELFDHWAHCEELSRRFGAAHRYCAVEDYLPGDWLIMQAGEEISCGSCSDSVADWEFIDDEDPYVHGLRTESTPNWLAANGFPADMWDRIHDEILTDQNASATDLENALDAAWSRFQHRTGLPDALSISRIAARASISPFALTPDTPIQGHGVLALTACGRDRGGHHGAFPI</sequence>
<gene>
    <name evidence="1" type="ORF">NRB20_60160</name>
</gene>
<protein>
    <recommendedName>
        <fullName evidence="3">HEAT repeat protein</fullName>
    </recommendedName>
</protein>
<dbReference type="EMBL" id="WEGK01000016">
    <property type="protein sequence ID" value="MQY22892.1"/>
    <property type="molecule type" value="Genomic_DNA"/>
</dbReference>
<proteinExistence type="predicted"/>
<dbReference type="InterPro" id="IPR011989">
    <property type="entry name" value="ARM-like"/>
</dbReference>
<dbReference type="AlphaFoldDB" id="A0A7K0DC65"/>
<keyword evidence="2" id="KW-1185">Reference proteome</keyword>
<dbReference type="RefSeq" id="WP_153414717.1">
    <property type="nucleotide sequence ID" value="NZ_WEGK01000016.1"/>
</dbReference>
<reference evidence="1 2" key="1">
    <citation type="submission" date="2019-10" db="EMBL/GenBank/DDBJ databases">
        <title>Nocardia macrotermitis sp. nov. and Nocardia aurantia sp. nov., isolated from the gut of fungus growing-termite Macrotermes natalensis.</title>
        <authorList>
            <person name="Benndorf R."/>
            <person name="Schwitalla J."/>
            <person name="Martin K."/>
            <person name="De Beer W."/>
            <person name="Kaster A.-K."/>
            <person name="Vollmers J."/>
            <person name="Poulsen M."/>
            <person name="Beemelmanns C."/>
        </authorList>
    </citation>
    <scope>NUCLEOTIDE SEQUENCE [LARGE SCALE GENOMIC DNA]</scope>
    <source>
        <strain evidence="1 2">RB20</strain>
    </source>
</reference>
<evidence type="ECO:0000313" key="2">
    <source>
        <dbReference type="Proteomes" id="UP000438448"/>
    </source>
</evidence>
<dbReference type="OrthoDB" id="4512558at2"/>
<dbReference type="Gene3D" id="1.25.10.10">
    <property type="entry name" value="Leucine-rich Repeat Variant"/>
    <property type="match status" value="1"/>
</dbReference>
<dbReference type="SUPFAM" id="SSF48371">
    <property type="entry name" value="ARM repeat"/>
    <property type="match status" value="1"/>
</dbReference>
<name>A0A7K0DC65_9NOCA</name>